<evidence type="ECO:0000313" key="2">
    <source>
        <dbReference type="Proteomes" id="UP000577386"/>
    </source>
</evidence>
<dbReference type="GeneID" id="93979220"/>
<organism evidence="1 2">
    <name type="scientific">Streptomyces murinus</name>
    <dbReference type="NCBI Taxonomy" id="33900"/>
    <lineage>
        <taxon>Bacteria</taxon>
        <taxon>Bacillati</taxon>
        <taxon>Actinomycetota</taxon>
        <taxon>Actinomycetes</taxon>
        <taxon>Kitasatosporales</taxon>
        <taxon>Streptomycetaceae</taxon>
        <taxon>Streptomyces</taxon>
    </lineage>
</organism>
<accession>A0A7W3NJC8</accession>
<dbReference type="InterPro" id="IPR045649">
    <property type="entry name" value="DUF6400"/>
</dbReference>
<keyword evidence="2" id="KW-1185">Reference proteome</keyword>
<reference evidence="1 2" key="1">
    <citation type="submission" date="2020-08" db="EMBL/GenBank/DDBJ databases">
        <title>Sequencing the genomes of 1000 actinobacteria strains.</title>
        <authorList>
            <person name="Klenk H.-P."/>
        </authorList>
    </citation>
    <scope>NUCLEOTIDE SEQUENCE [LARGE SCALE GENOMIC DNA]</scope>
    <source>
        <strain evidence="1 2">DSM 41827</strain>
    </source>
</reference>
<dbReference type="RefSeq" id="WP_162135179.1">
    <property type="nucleotide sequence ID" value="NZ_BAAAHW010000002.1"/>
</dbReference>
<proteinExistence type="predicted"/>
<comment type="caution">
    <text evidence="1">The sequence shown here is derived from an EMBL/GenBank/DDBJ whole genome shotgun (WGS) entry which is preliminary data.</text>
</comment>
<dbReference type="AlphaFoldDB" id="A0A7W3NJC8"/>
<sequence>MSAYDPTPSAQPVEFSVDLTAHEMLRRAHVMDAVGPAWDPVKALRDEDAAQDLLYSDLDEEQQRIYDQLVAAGVLPERGDGRATA</sequence>
<dbReference type="Proteomes" id="UP000577386">
    <property type="component" value="Unassembled WGS sequence"/>
</dbReference>
<dbReference type="Pfam" id="PF19938">
    <property type="entry name" value="DUF6400"/>
    <property type="match status" value="1"/>
</dbReference>
<evidence type="ECO:0000313" key="1">
    <source>
        <dbReference type="EMBL" id="MBA9051503.1"/>
    </source>
</evidence>
<protein>
    <submittedName>
        <fullName evidence="1">Uncharacterized protein</fullName>
    </submittedName>
</protein>
<name>A0A7W3NJC8_STRMR</name>
<dbReference type="EMBL" id="JACJIJ010000002">
    <property type="protein sequence ID" value="MBA9051503.1"/>
    <property type="molecule type" value="Genomic_DNA"/>
</dbReference>
<gene>
    <name evidence="1" type="ORF">HDA42_000681</name>
</gene>